<dbReference type="GO" id="GO:0016887">
    <property type="term" value="F:ATP hydrolysis activity"/>
    <property type="evidence" value="ECO:0007669"/>
    <property type="project" value="InterPro"/>
</dbReference>
<feature type="compositionally biased region" description="Basic and acidic residues" evidence="10">
    <location>
        <begin position="1"/>
        <end position="16"/>
    </location>
</feature>
<dbReference type="InterPro" id="IPR003593">
    <property type="entry name" value="AAA+_ATPase"/>
</dbReference>
<dbReference type="PROSITE" id="PS50929">
    <property type="entry name" value="ABC_TM1F"/>
    <property type="match status" value="2"/>
</dbReference>
<dbReference type="STRING" id="526226.Gbro_1884"/>
<feature type="transmembrane region" description="Helical" evidence="11">
    <location>
        <begin position="96"/>
        <end position="115"/>
    </location>
</feature>
<dbReference type="CDD" id="cd18546">
    <property type="entry name" value="ABC_6TM_Rv0194_D2_like"/>
    <property type="match status" value="1"/>
</dbReference>
<keyword evidence="3" id="KW-1003">Cell membrane</keyword>
<dbReference type="InterPro" id="IPR003439">
    <property type="entry name" value="ABC_transporter-like_ATP-bd"/>
</dbReference>
<keyword evidence="15" id="KW-1185">Reference proteome</keyword>
<feature type="domain" description="ABC transmembrane type-1" evidence="13">
    <location>
        <begin position="61"/>
        <end position="343"/>
    </location>
</feature>
<dbReference type="PROSITE" id="PS50893">
    <property type="entry name" value="ABC_TRANSPORTER_2"/>
    <property type="match status" value="2"/>
</dbReference>
<evidence type="ECO:0000256" key="9">
    <source>
        <dbReference type="ARBA" id="ARBA00061644"/>
    </source>
</evidence>
<dbReference type="CDD" id="cd18543">
    <property type="entry name" value="ABC_6TM_Rv0194_D1_like"/>
    <property type="match status" value="1"/>
</dbReference>
<feature type="transmembrane region" description="Helical" evidence="11">
    <location>
        <begin position="171"/>
        <end position="193"/>
    </location>
</feature>
<dbReference type="SMART" id="SM00382">
    <property type="entry name" value="AAA"/>
    <property type="match status" value="2"/>
</dbReference>
<dbReference type="InterPro" id="IPR036640">
    <property type="entry name" value="ABC1_TM_sf"/>
</dbReference>
<dbReference type="PROSITE" id="PS00211">
    <property type="entry name" value="ABC_TRANSPORTER_1"/>
    <property type="match status" value="1"/>
</dbReference>
<feature type="transmembrane region" description="Helical" evidence="11">
    <location>
        <begin position="199"/>
        <end position="216"/>
    </location>
</feature>
<keyword evidence="8 11" id="KW-0472">Membrane</keyword>
<gene>
    <name evidence="14" type="ordered locus">Gbro_1884</name>
</gene>
<comment type="subcellular location">
    <subcellularLocation>
        <location evidence="1">Cell membrane</location>
        <topology evidence="1">Multi-pass membrane protein</topology>
    </subcellularLocation>
</comment>
<keyword evidence="7 11" id="KW-1133">Transmembrane helix</keyword>
<reference evidence="14 15" key="2">
    <citation type="journal article" date="2010" name="Stand. Genomic Sci.">
        <title>Complete genome sequence of Gordonia bronchialis type strain (3410).</title>
        <authorList>
            <person name="Ivanova N."/>
            <person name="Sikorski J."/>
            <person name="Jando M."/>
            <person name="Lapidus A."/>
            <person name="Nolan M."/>
            <person name="Lucas S."/>
            <person name="Del Rio T.G."/>
            <person name="Tice H."/>
            <person name="Copeland A."/>
            <person name="Cheng J.F."/>
            <person name="Chen F."/>
            <person name="Bruce D."/>
            <person name="Goodwin L."/>
            <person name="Pitluck S."/>
            <person name="Mavromatis K."/>
            <person name="Ovchinnikova G."/>
            <person name="Pati A."/>
            <person name="Chen A."/>
            <person name="Palaniappan K."/>
            <person name="Land M."/>
            <person name="Hauser L."/>
            <person name="Chang Y.J."/>
            <person name="Jeffries C.D."/>
            <person name="Chain P."/>
            <person name="Saunders E."/>
            <person name="Han C."/>
            <person name="Detter J.C."/>
            <person name="Brettin T."/>
            <person name="Rohde M."/>
            <person name="Goker M."/>
            <person name="Bristow J."/>
            <person name="Eisen J.A."/>
            <person name="Markowitz V."/>
            <person name="Hugenholtz P."/>
            <person name="Klenk H.P."/>
            <person name="Kyrpides N.C."/>
        </authorList>
    </citation>
    <scope>NUCLEOTIDE SEQUENCE [LARGE SCALE GENOMIC DNA]</scope>
    <source>
        <strain evidence="15">ATCC 25592 / DSM 43247 / BCRC 13721 / JCM 3198 / KCTC 3076 / NBRC 16047 / NCTC 10667</strain>
    </source>
</reference>
<proteinExistence type="inferred from homology"/>
<accession>D0L9F1</accession>
<dbReference type="InterPro" id="IPR017871">
    <property type="entry name" value="ABC_transporter-like_CS"/>
</dbReference>
<feature type="compositionally biased region" description="Polar residues" evidence="10">
    <location>
        <begin position="1317"/>
        <end position="1332"/>
    </location>
</feature>
<evidence type="ECO:0000259" key="13">
    <source>
        <dbReference type="PROSITE" id="PS50929"/>
    </source>
</evidence>
<comment type="similarity">
    <text evidence="9">Belongs to the ABC transporter superfamily. Lipid exporter (TC 3.A.1.106) family.</text>
</comment>
<evidence type="ECO:0000256" key="8">
    <source>
        <dbReference type="ARBA" id="ARBA00023136"/>
    </source>
</evidence>
<dbReference type="PANTHER" id="PTHR43394:SF1">
    <property type="entry name" value="ATP-BINDING CASSETTE SUB-FAMILY B MEMBER 10, MITOCHONDRIAL"/>
    <property type="match status" value="1"/>
</dbReference>
<keyword evidence="6" id="KW-0067">ATP-binding</keyword>
<name>D0L9F1_GORB4</name>
<dbReference type="GO" id="GO:0005524">
    <property type="term" value="F:ATP binding"/>
    <property type="evidence" value="ECO:0007669"/>
    <property type="project" value="UniProtKB-KW"/>
</dbReference>
<evidence type="ECO:0000313" key="15">
    <source>
        <dbReference type="Proteomes" id="UP000001219"/>
    </source>
</evidence>
<dbReference type="eggNOG" id="COG1132">
    <property type="taxonomic scope" value="Bacteria"/>
</dbReference>
<evidence type="ECO:0000256" key="6">
    <source>
        <dbReference type="ARBA" id="ARBA00022840"/>
    </source>
</evidence>
<feature type="transmembrane region" description="Helical" evidence="11">
    <location>
        <begin position="284"/>
        <end position="306"/>
    </location>
</feature>
<evidence type="ECO:0000256" key="11">
    <source>
        <dbReference type="SAM" id="Phobius"/>
    </source>
</evidence>
<feature type="transmembrane region" description="Helical" evidence="11">
    <location>
        <begin position="775"/>
        <end position="797"/>
    </location>
</feature>
<feature type="transmembrane region" description="Helical" evidence="11">
    <location>
        <begin position="312"/>
        <end position="335"/>
    </location>
</feature>
<feature type="transmembrane region" description="Helical" evidence="11">
    <location>
        <begin position="59"/>
        <end position="81"/>
    </location>
</feature>
<evidence type="ECO:0000256" key="4">
    <source>
        <dbReference type="ARBA" id="ARBA00022692"/>
    </source>
</evidence>
<evidence type="ECO:0000256" key="10">
    <source>
        <dbReference type="SAM" id="MobiDB-lite"/>
    </source>
</evidence>
<feature type="domain" description="ABC transmembrane type-1" evidence="13">
    <location>
        <begin position="739"/>
        <end position="1020"/>
    </location>
</feature>
<dbReference type="OrthoDB" id="9806127at2"/>
<dbReference type="Proteomes" id="UP000001219">
    <property type="component" value="Chromosome"/>
</dbReference>
<keyword evidence="2" id="KW-0813">Transport</keyword>
<dbReference type="PANTHER" id="PTHR43394">
    <property type="entry name" value="ATP-DEPENDENT PERMEASE MDL1, MITOCHONDRIAL"/>
    <property type="match status" value="1"/>
</dbReference>
<dbReference type="KEGG" id="gbr:Gbro_1884"/>
<dbReference type="InterPro" id="IPR027417">
    <property type="entry name" value="P-loop_NTPase"/>
</dbReference>
<dbReference type="GO" id="GO:0005886">
    <property type="term" value="C:plasma membrane"/>
    <property type="evidence" value="ECO:0007669"/>
    <property type="project" value="UniProtKB-SubCell"/>
</dbReference>
<evidence type="ECO:0000313" key="14">
    <source>
        <dbReference type="EMBL" id="ACY21139.1"/>
    </source>
</evidence>
<dbReference type="Gene3D" id="3.40.50.300">
    <property type="entry name" value="P-loop containing nucleotide triphosphate hydrolases"/>
    <property type="match status" value="2"/>
</dbReference>
<dbReference type="EMBL" id="CP001802">
    <property type="protein sequence ID" value="ACY21139.1"/>
    <property type="molecule type" value="Genomic_DNA"/>
</dbReference>
<evidence type="ECO:0000256" key="3">
    <source>
        <dbReference type="ARBA" id="ARBA00022475"/>
    </source>
</evidence>
<dbReference type="HOGENOM" id="CLU_000604_17_6_11"/>
<keyword evidence="4 11" id="KW-0812">Transmembrane</keyword>
<feature type="domain" description="ABC transporter" evidence="12">
    <location>
        <begin position="376"/>
        <end position="626"/>
    </location>
</feature>
<dbReference type="Pfam" id="PF00664">
    <property type="entry name" value="ABC_membrane"/>
    <property type="match status" value="2"/>
</dbReference>
<evidence type="ECO:0000259" key="12">
    <source>
        <dbReference type="PROSITE" id="PS50893"/>
    </source>
</evidence>
<protein>
    <submittedName>
        <fullName evidence="14">ABC transporter related protein</fullName>
    </submittedName>
</protein>
<dbReference type="InterPro" id="IPR011527">
    <property type="entry name" value="ABC1_TM_dom"/>
</dbReference>
<feature type="transmembrane region" description="Helical" evidence="11">
    <location>
        <begin position="734"/>
        <end position="755"/>
    </location>
</feature>
<feature type="region of interest" description="Disordered" evidence="10">
    <location>
        <begin position="650"/>
        <end position="687"/>
    </location>
</feature>
<feature type="region of interest" description="Disordered" evidence="10">
    <location>
        <begin position="1"/>
        <end position="42"/>
    </location>
</feature>
<organism evidence="14 15">
    <name type="scientific">Gordonia bronchialis (strain ATCC 25592 / DSM 43247 / BCRC 13721 / JCM 3198 / KCTC 3076 / NBRC 16047 / NCTC 10667)</name>
    <name type="common">Rhodococcus bronchialis</name>
    <dbReference type="NCBI Taxonomy" id="526226"/>
    <lineage>
        <taxon>Bacteria</taxon>
        <taxon>Bacillati</taxon>
        <taxon>Actinomycetota</taxon>
        <taxon>Actinomycetes</taxon>
        <taxon>Mycobacteriales</taxon>
        <taxon>Gordoniaceae</taxon>
        <taxon>Gordonia</taxon>
    </lineage>
</organism>
<keyword evidence="5" id="KW-0547">Nucleotide-binding</keyword>
<dbReference type="InterPro" id="IPR039421">
    <property type="entry name" value="Type_1_exporter"/>
</dbReference>
<feature type="transmembrane region" description="Helical" evidence="11">
    <location>
        <begin position="987"/>
        <end position="1005"/>
    </location>
</feature>
<dbReference type="Gene3D" id="1.20.1560.10">
    <property type="entry name" value="ABC transporter type 1, transmembrane domain"/>
    <property type="match status" value="2"/>
</dbReference>
<feature type="transmembrane region" description="Helical" evidence="11">
    <location>
        <begin position="876"/>
        <end position="895"/>
    </location>
</feature>
<feature type="region of interest" description="Disordered" evidence="10">
    <location>
        <begin position="1295"/>
        <end position="1332"/>
    </location>
</feature>
<feature type="transmembrane region" description="Helical" evidence="11">
    <location>
        <begin position="847"/>
        <end position="870"/>
    </location>
</feature>
<evidence type="ECO:0000256" key="7">
    <source>
        <dbReference type="ARBA" id="ARBA00022989"/>
    </source>
</evidence>
<dbReference type="SUPFAM" id="SSF90123">
    <property type="entry name" value="ABC transporter transmembrane region"/>
    <property type="match status" value="2"/>
</dbReference>
<evidence type="ECO:0000256" key="5">
    <source>
        <dbReference type="ARBA" id="ARBA00022741"/>
    </source>
</evidence>
<evidence type="ECO:0000256" key="2">
    <source>
        <dbReference type="ARBA" id="ARBA00022448"/>
    </source>
</evidence>
<dbReference type="SUPFAM" id="SSF52540">
    <property type="entry name" value="P-loop containing nucleoside triphosphate hydrolases"/>
    <property type="match status" value="2"/>
</dbReference>
<feature type="transmembrane region" description="Helical" evidence="11">
    <location>
        <begin position="961"/>
        <end position="981"/>
    </location>
</feature>
<dbReference type="FunFam" id="3.40.50.300:FF:000299">
    <property type="entry name" value="ABC transporter ATP-binding protein/permease"/>
    <property type="match status" value="1"/>
</dbReference>
<dbReference type="Pfam" id="PF00005">
    <property type="entry name" value="ABC_tran"/>
    <property type="match status" value="2"/>
</dbReference>
<dbReference type="GO" id="GO:0015421">
    <property type="term" value="F:ABC-type oligopeptide transporter activity"/>
    <property type="evidence" value="ECO:0007669"/>
    <property type="project" value="TreeGrafter"/>
</dbReference>
<evidence type="ECO:0000256" key="1">
    <source>
        <dbReference type="ARBA" id="ARBA00004651"/>
    </source>
</evidence>
<sequence length="1332" mass="141345">MGSRCREAPGSDEPRPRVNTALHQEPAPTHSDSPSPPDTHPGPGWIRRLARECWTHRRLVLITATATAIAVAVDLSAPLLAKAAVDHATGVVDDGLSMTTIIVLLVVLALVRYACQYGRRITAGRLSINVQNGLRLRLLDSLLHLDGRSQQEIRTGQIVSRSISDLQIVQGLLAMAPLSAGAGVQLIIAIAIMAYLSPLLTAVTLLIIPVVAVVVWRTRRRLFAATWSAQQAAADVAQHVEETVTGVRVVKGFGQEERAVDELVTLGRRLFSRRLRAASINARFTPTMSAIPQLGMVAVIAVGGYLTMHGHITAGTFLAFTTYVASMTAMARLLTNLIVSAQLARAAVERVYDVTEHPRDPAGTNTATLPAGPLGLRLDDVGFGHHRADDPDADRRVLEGVDLHVAPGECVAVVGPPGSGKSTLADLVGSVRRPDTGSVVITADDGDHPTPQLAPDSLHEALAVVFDEPFLYSDTIAANIALGVDPGEVSDPDSPVRTRIVDAAERADAAEFVDALPDGYDTVVGERGLTLSGGQRQRIALARALFADPRILVLDDATSAVDAATEARILRRLRAERRTMLVLAHRRSTLTLADRVAVLDHGVITDVGTVAELDATSAAFRALMSPSVDDIEIPSAPIESMFDESAVDDLWPATPASGQTGNGGRRRDPAPAAVPRGTSRGGGIGTALGSMPATPEILAAVDALPPANEDPRVDTEAARRENPRFTLRGILRPVRWLMIAAIVAIAADTLIGLMFPTLARTVIDAASHADETKLWWATGIGVALVAADWVATAATTITSSRAGERVLYALRIRSYAHLQRLGLDYYERELSGRIMTRMTTDVDALSTFLQTGLSSAIVAALTLVGVTVALVVTDPALGALILPVFPVLVIATVVFRRVAARAYTRSRELVSIVNADFQENIAGIRTTQAYRHVDVADARFTARTLEWVQARMVSQRAISTYFPFITLCSDLATAVAVAVGAHQVSVGAMSAGTLIAFVLYLAMLFGPVQQLTQVFDGYQQAVVGLRRIGDLLATPSSLSRSPAERDPGPAGFNGDASLEKVSFRYSGAADDALTAVDLNIPAGSSLALVGRTGAGKSTIVKLLARFYDPVAGSVRMDGVDIRDYTLSGYRQRLGLVPQEPHLFTGTVAQNIAYGRPGADHRAIVAAAAAVGATDMIAALPGRMNHPIGERGQGLSSGQRQLIALARAELVEPDLLLLDEATATLDQATEALVLAAGAAVTRRRTSVIVAHRLATAARADVIAVVDHGRIVESGTHDELLTLDGRYRAFWDAGVDPAEPAVPATPPGNGARDWRRADLNSSPTRSTTHTCRTD</sequence>
<feature type="domain" description="ABC transporter" evidence="12">
    <location>
        <begin position="1056"/>
        <end position="1291"/>
    </location>
</feature>
<reference evidence="15" key="1">
    <citation type="submission" date="2009-10" db="EMBL/GenBank/DDBJ databases">
        <title>The complete chromosome of Gordonia bronchialis DSM 43247.</title>
        <authorList>
            <consortium name="US DOE Joint Genome Institute (JGI-PGF)"/>
            <person name="Lucas S."/>
            <person name="Copeland A."/>
            <person name="Lapidus A."/>
            <person name="Glavina del Rio T."/>
            <person name="Dalin E."/>
            <person name="Tice H."/>
            <person name="Bruce D."/>
            <person name="Goodwin L."/>
            <person name="Pitluck S."/>
            <person name="Kyrpides N."/>
            <person name="Mavromatis K."/>
            <person name="Ivanova N."/>
            <person name="Ovchinnikova G."/>
            <person name="Saunders E."/>
            <person name="Brettin T."/>
            <person name="Detter J.C."/>
            <person name="Han C."/>
            <person name="Larimer F."/>
            <person name="Land M."/>
            <person name="Hauser L."/>
            <person name="Markowitz V."/>
            <person name="Cheng J.-F."/>
            <person name="Hugenholtz P."/>
            <person name="Woyke T."/>
            <person name="Wu D."/>
            <person name="Jando M."/>
            <person name="Schneider S."/>
            <person name="Goeker M."/>
            <person name="Klenk H.-P."/>
            <person name="Eisen J.A."/>
        </authorList>
    </citation>
    <scope>NUCLEOTIDE SEQUENCE [LARGE SCALE GENOMIC DNA]</scope>
    <source>
        <strain evidence="15">ATCC 25592 / DSM 43247 / BCRC 13721 / JCM 3198 / KCTC 3076 / NBRC 16047 / NCTC 10667</strain>
    </source>
</reference>